<name>A0A9P7UAA9_9HYPO</name>
<protein>
    <submittedName>
        <fullName evidence="2">Uncharacterized protein</fullName>
    </submittedName>
</protein>
<dbReference type="AlphaFoldDB" id="A0A9P7UAA9"/>
<reference evidence="2 3" key="1">
    <citation type="journal article" date="2020" name="bioRxiv">
        <title>Whole genome comparisons of ergot fungi reveals the divergence and evolution of species within the genus Claviceps are the result of varying mechanisms driving genome evolution and host range expansion.</title>
        <authorList>
            <person name="Wyka S.A."/>
            <person name="Mondo S.J."/>
            <person name="Liu M."/>
            <person name="Dettman J."/>
            <person name="Nalam V."/>
            <person name="Broders K.D."/>
        </authorList>
    </citation>
    <scope>NUCLEOTIDE SEQUENCE [LARGE SCALE GENOMIC DNA]</scope>
    <source>
        <strain evidence="2 3">Clav52</strain>
    </source>
</reference>
<accession>A0A9P7UAA9</accession>
<sequence length="51" mass="5934">MAMPHEDQLMNMEDPAPEKRSDTSASHHRVPGRNDRFQRQSGWGRLSSLER</sequence>
<gene>
    <name evidence="2" type="ORF">E4U09_000013</name>
</gene>
<dbReference type="Proteomes" id="UP000707071">
    <property type="component" value="Unassembled WGS sequence"/>
</dbReference>
<evidence type="ECO:0000313" key="2">
    <source>
        <dbReference type="EMBL" id="KAG6304104.1"/>
    </source>
</evidence>
<evidence type="ECO:0000256" key="1">
    <source>
        <dbReference type="SAM" id="MobiDB-lite"/>
    </source>
</evidence>
<organism evidence="2 3">
    <name type="scientific">Claviceps aff. purpurea</name>
    <dbReference type="NCBI Taxonomy" id="1967640"/>
    <lineage>
        <taxon>Eukaryota</taxon>
        <taxon>Fungi</taxon>
        <taxon>Dikarya</taxon>
        <taxon>Ascomycota</taxon>
        <taxon>Pezizomycotina</taxon>
        <taxon>Sordariomycetes</taxon>
        <taxon>Hypocreomycetidae</taxon>
        <taxon>Hypocreales</taxon>
        <taxon>Clavicipitaceae</taxon>
        <taxon>Claviceps</taxon>
    </lineage>
</organism>
<dbReference type="EMBL" id="SRRH01000001">
    <property type="protein sequence ID" value="KAG6304104.1"/>
    <property type="molecule type" value="Genomic_DNA"/>
</dbReference>
<feature type="region of interest" description="Disordered" evidence="1">
    <location>
        <begin position="1"/>
        <end position="51"/>
    </location>
</feature>
<evidence type="ECO:0000313" key="3">
    <source>
        <dbReference type="Proteomes" id="UP000707071"/>
    </source>
</evidence>
<keyword evidence="3" id="KW-1185">Reference proteome</keyword>
<comment type="caution">
    <text evidence="2">The sequence shown here is derived from an EMBL/GenBank/DDBJ whole genome shotgun (WGS) entry which is preliminary data.</text>
</comment>
<proteinExistence type="predicted"/>